<dbReference type="EMBL" id="FQZS01000003">
    <property type="protein sequence ID" value="SHI42594.1"/>
    <property type="molecule type" value="Genomic_DNA"/>
</dbReference>
<dbReference type="RefSeq" id="WP_073023613.1">
    <property type="nucleotide sequence ID" value="NZ_FQZS01000003.1"/>
</dbReference>
<dbReference type="CDD" id="cd06438">
    <property type="entry name" value="EpsO_like"/>
    <property type="match status" value="1"/>
</dbReference>
<comment type="similarity">
    <text evidence="1">Belongs to the glycosyltransferase 2 family.</text>
</comment>
<evidence type="ECO:0000256" key="3">
    <source>
        <dbReference type="ARBA" id="ARBA00022679"/>
    </source>
</evidence>
<protein>
    <submittedName>
        <fullName evidence="5">Glycosyltransferase, catalytic subunit of cellulose synthase and poly-beta-1,6-N-acetylglucosamine synthase</fullName>
    </submittedName>
</protein>
<feature type="transmembrane region" description="Helical" evidence="4">
    <location>
        <begin position="372"/>
        <end position="393"/>
    </location>
</feature>
<evidence type="ECO:0000256" key="1">
    <source>
        <dbReference type="ARBA" id="ARBA00006739"/>
    </source>
</evidence>
<keyword evidence="2" id="KW-0328">Glycosyltransferase</keyword>
<keyword evidence="3 5" id="KW-0808">Transferase</keyword>
<feature type="transmembrane region" description="Helical" evidence="4">
    <location>
        <begin position="309"/>
        <end position="328"/>
    </location>
</feature>
<feature type="transmembrane region" description="Helical" evidence="4">
    <location>
        <begin position="340"/>
        <end position="360"/>
    </location>
</feature>
<feature type="transmembrane region" description="Helical" evidence="4">
    <location>
        <begin position="6"/>
        <end position="33"/>
    </location>
</feature>
<reference evidence="5 6" key="1">
    <citation type="submission" date="2016-11" db="EMBL/GenBank/DDBJ databases">
        <authorList>
            <person name="Jaros S."/>
            <person name="Januszkiewicz K."/>
            <person name="Wedrychowicz H."/>
        </authorList>
    </citation>
    <scope>NUCLEOTIDE SEQUENCE [LARGE SCALE GENOMIC DNA]</scope>
    <source>
        <strain evidence="5 6">DSM 19022</strain>
    </source>
</reference>
<evidence type="ECO:0000313" key="6">
    <source>
        <dbReference type="Proteomes" id="UP000184442"/>
    </source>
</evidence>
<accession>A0A1M6B1H1</accession>
<keyword evidence="6" id="KW-1185">Reference proteome</keyword>
<evidence type="ECO:0000313" key="5">
    <source>
        <dbReference type="EMBL" id="SHI42594.1"/>
    </source>
</evidence>
<dbReference type="PANTHER" id="PTHR43630">
    <property type="entry name" value="POLY-BETA-1,6-N-ACETYL-D-GLUCOSAMINE SYNTHASE"/>
    <property type="match status" value="1"/>
</dbReference>
<gene>
    <name evidence="5" type="ORF">SAMN02745176_00224</name>
</gene>
<dbReference type="PANTHER" id="PTHR43630:SF1">
    <property type="entry name" value="POLY-BETA-1,6-N-ACETYL-D-GLUCOSAMINE SYNTHASE"/>
    <property type="match status" value="1"/>
</dbReference>
<dbReference type="Pfam" id="PF13641">
    <property type="entry name" value="Glyco_tranf_2_3"/>
    <property type="match status" value="1"/>
</dbReference>
<evidence type="ECO:0000256" key="4">
    <source>
        <dbReference type="SAM" id="Phobius"/>
    </source>
</evidence>
<dbReference type="STRING" id="1122184.SAMN02745176_00224"/>
<keyword evidence="4" id="KW-0812">Transmembrane</keyword>
<keyword evidence="4" id="KW-1133">Transmembrane helix</keyword>
<dbReference type="Proteomes" id="UP000184442">
    <property type="component" value="Unassembled WGS sequence"/>
</dbReference>
<dbReference type="SUPFAM" id="SSF53448">
    <property type="entry name" value="Nucleotide-diphospho-sugar transferases"/>
    <property type="match status" value="1"/>
</dbReference>
<dbReference type="AlphaFoldDB" id="A0A1M6B1H1"/>
<dbReference type="GO" id="GO:0016757">
    <property type="term" value="F:glycosyltransferase activity"/>
    <property type="evidence" value="ECO:0007669"/>
    <property type="project" value="UniProtKB-KW"/>
</dbReference>
<sequence length="415" mass="48179">MIKDILHFMLVIVQILALLYGFYYFSTSIYGIAEKFSKKPSKNYLPLKKFAIFIPAHNEENVIGNIVENLGHLNYPKEYYDVFVIADNCSDNTAKIAEEGGANVLVRYNEEKKGKGYALQWAFREVLYRKDADYDAVVVFDADNLVSRDFLKEMNNKLCDGHKVLQGYIDSKNPEDSWITTSYSIAFWSSNRLFQCAREYLGLSCQIGGTGFCVDVDILKRIGWEATCLVEDLEFTMKLMLNGIRVGWAHNAVVYDEKPLTMAQSWRQRRRWMQGFADVCSRYFIKLLVKSIKEKNFALFDCAIYTLQPYMIIMVGMTLLIPALNTFVFDNEMLIITSRFFPNFFKAFGVLQFLLIPIGLHLDGKFNYKLFLYYPTYALYCLTWIPISIQGIIMKNNKEWSHTLHTRTLSIHEIE</sequence>
<keyword evidence="4" id="KW-0472">Membrane</keyword>
<dbReference type="OrthoDB" id="9797391at2"/>
<dbReference type="Gene3D" id="3.90.550.10">
    <property type="entry name" value="Spore Coat Polysaccharide Biosynthesis Protein SpsA, Chain A"/>
    <property type="match status" value="1"/>
</dbReference>
<dbReference type="InterPro" id="IPR029044">
    <property type="entry name" value="Nucleotide-diphossugar_trans"/>
</dbReference>
<evidence type="ECO:0000256" key="2">
    <source>
        <dbReference type="ARBA" id="ARBA00022676"/>
    </source>
</evidence>
<name>A0A1M6B1H1_9FIRM</name>
<proteinExistence type="inferred from homology"/>
<organism evidence="5 6">
    <name type="scientific">Lutispora thermophila DSM 19022</name>
    <dbReference type="NCBI Taxonomy" id="1122184"/>
    <lineage>
        <taxon>Bacteria</taxon>
        <taxon>Bacillati</taxon>
        <taxon>Bacillota</taxon>
        <taxon>Clostridia</taxon>
        <taxon>Lutisporales</taxon>
        <taxon>Lutisporaceae</taxon>
        <taxon>Lutispora</taxon>
    </lineage>
</organism>